<evidence type="ECO:0000313" key="2">
    <source>
        <dbReference type="Proteomes" id="UP001157186"/>
    </source>
</evidence>
<dbReference type="RefSeq" id="WP_284246131.1">
    <property type="nucleotide sequence ID" value="NZ_BSST01000001.1"/>
</dbReference>
<accession>A0ABQ6GXU5</accession>
<gene>
    <name evidence="1" type="ORF">tinsulaeT_35070</name>
</gene>
<dbReference type="EMBL" id="BSST01000001">
    <property type="protein sequence ID" value="GLX80167.1"/>
    <property type="molecule type" value="Genomic_DNA"/>
</dbReference>
<dbReference type="Proteomes" id="UP001157186">
    <property type="component" value="Unassembled WGS sequence"/>
</dbReference>
<name>A0ABQ6GXU5_9GAMM</name>
<proteinExistence type="predicted"/>
<sequence length="157" mass="18480">MNYIPLDNFKYAWIFKHQSMPVATSALPQIKVMTEQRAMVLWDTFISKSADHPDFFKAGDWPFDKKTWSDNGKWQGIWENDEQALPQAISTHLQWDDNTVVYYCLSRKQVIETNWNIFKTYWKNFLFLDDGSLLIGKKRNEVVQFSANGQFKIGNKS</sequence>
<reference evidence="1 2" key="1">
    <citation type="submission" date="2023-03" db="EMBL/GenBank/DDBJ databases">
        <title>Draft genome sequence of Thalassotalea insulae KCTC 62186T.</title>
        <authorList>
            <person name="Sawabe T."/>
        </authorList>
    </citation>
    <scope>NUCLEOTIDE SEQUENCE [LARGE SCALE GENOMIC DNA]</scope>
    <source>
        <strain evidence="1 2">KCTC 62186</strain>
    </source>
</reference>
<comment type="caution">
    <text evidence="1">The sequence shown here is derived from an EMBL/GenBank/DDBJ whole genome shotgun (WGS) entry which is preliminary data.</text>
</comment>
<organism evidence="1 2">
    <name type="scientific">Thalassotalea insulae</name>
    <dbReference type="NCBI Taxonomy" id="2056778"/>
    <lineage>
        <taxon>Bacteria</taxon>
        <taxon>Pseudomonadati</taxon>
        <taxon>Pseudomonadota</taxon>
        <taxon>Gammaproteobacteria</taxon>
        <taxon>Alteromonadales</taxon>
        <taxon>Colwelliaceae</taxon>
        <taxon>Thalassotalea</taxon>
    </lineage>
</organism>
<keyword evidence="2" id="KW-1185">Reference proteome</keyword>
<evidence type="ECO:0000313" key="1">
    <source>
        <dbReference type="EMBL" id="GLX80167.1"/>
    </source>
</evidence>
<protein>
    <recommendedName>
        <fullName evidence="3">DUF2947 family protein</fullName>
    </recommendedName>
</protein>
<evidence type="ECO:0008006" key="3">
    <source>
        <dbReference type="Google" id="ProtNLM"/>
    </source>
</evidence>
<dbReference type="InterPro" id="IPR021334">
    <property type="entry name" value="DUF2947"/>
</dbReference>
<dbReference type="Pfam" id="PF11163">
    <property type="entry name" value="DUF2947"/>
    <property type="match status" value="1"/>
</dbReference>